<dbReference type="PROSITE" id="PS50041">
    <property type="entry name" value="C_TYPE_LECTIN_2"/>
    <property type="match status" value="1"/>
</dbReference>
<dbReference type="EMBL" id="CALNXK010000020">
    <property type="protein sequence ID" value="CAH3108017.1"/>
    <property type="molecule type" value="Genomic_DNA"/>
</dbReference>
<comment type="caution">
    <text evidence="4">The sequence shown here is derived from an EMBL/GenBank/DDBJ whole genome shotgun (WGS) entry which is preliminary data.</text>
</comment>
<sequence length="239" mass="25711">MNIVFECRLDTGCGAVSEYPPTVSSASKALDTSTASSSATQPADVSSSEATVIPTAVSTAYPASTTQPPQRDVSSSEGTVIPTAVSTALPASTSQPPPLATCEAEWTSFGSSCYKLYTSTSAQNWKKAKVNCQNVGGKLVKIETDKENDFIKNEYLNTKGMYWIGLSDIDKEGEWKWTDGTGLTGYKKWKSGQPNNKGHQDCVAILEGDYNVGHHNAEWNDLKCSKQLGYICKKSPGEK</sequence>
<dbReference type="SUPFAM" id="SSF56436">
    <property type="entry name" value="C-type lectin-like"/>
    <property type="match status" value="1"/>
</dbReference>
<dbReference type="InterPro" id="IPR016186">
    <property type="entry name" value="C-type_lectin-like/link_sf"/>
</dbReference>
<proteinExistence type="predicted"/>
<dbReference type="Pfam" id="PF00059">
    <property type="entry name" value="Lectin_C"/>
    <property type="match status" value="1"/>
</dbReference>
<dbReference type="InterPro" id="IPR001304">
    <property type="entry name" value="C-type_lectin-like"/>
</dbReference>
<dbReference type="PANTHER" id="PTHR22803">
    <property type="entry name" value="MANNOSE, PHOSPHOLIPASE, LECTIN RECEPTOR RELATED"/>
    <property type="match status" value="1"/>
</dbReference>
<evidence type="ECO:0000256" key="1">
    <source>
        <dbReference type="ARBA" id="ARBA00022734"/>
    </source>
</evidence>
<protein>
    <recommendedName>
        <fullName evidence="3">C-type lectin domain-containing protein</fullName>
    </recommendedName>
</protein>
<feature type="region of interest" description="Disordered" evidence="2">
    <location>
        <begin position="59"/>
        <end position="78"/>
    </location>
</feature>
<reference evidence="4 5" key="1">
    <citation type="submission" date="2022-05" db="EMBL/GenBank/DDBJ databases">
        <authorList>
            <consortium name="Genoscope - CEA"/>
            <person name="William W."/>
        </authorList>
    </citation>
    <scope>NUCLEOTIDE SEQUENCE [LARGE SCALE GENOMIC DNA]</scope>
</reference>
<dbReference type="InterPro" id="IPR033989">
    <property type="entry name" value="CD209-like_CTLD"/>
</dbReference>
<evidence type="ECO:0000313" key="5">
    <source>
        <dbReference type="Proteomes" id="UP001159405"/>
    </source>
</evidence>
<dbReference type="InterPro" id="IPR050111">
    <property type="entry name" value="C-type_lectin/snaclec_domain"/>
</dbReference>
<dbReference type="InterPro" id="IPR016187">
    <property type="entry name" value="CTDL_fold"/>
</dbReference>
<evidence type="ECO:0000313" key="4">
    <source>
        <dbReference type="EMBL" id="CAH3108017.1"/>
    </source>
</evidence>
<evidence type="ECO:0000256" key="2">
    <source>
        <dbReference type="SAM" id="MobiDB-lite"/>
    </source>
</evidence>
<organism evidence="4 5">
    <name type="scientific">Porites lobata</name>
    <dbReference type="NCBI Taxonomy" id="104759"/>
    <lineage>
        <taxon>Eukaryota</taxon>
        <taxon>Metazoa</taxon>
        <taxon>Cnidaria</taxon>
        <taxon>Anthozoa</taxon>
        <taxon>Hexacorallia</taxon>
        <taxon>Scleractinia</taxon>
        <taxon>Fungiina</taxon>
        <taxon>Poritidae</taxon>
        <taxon>Porites</taxon>
    </lineage>
</organism>
<keyword evidence="1" id="KW-0430">Lectin</keyword>
<dbReference type="SMART" id="SM00034">
    <property type="entry name" value="CLECT"/>
    <property type="match status" value="1"/>
</dbReference>
<accession>A0ABN8NKV0</accession>
<keyword evidence="5" id="KW-1185">Reference proteome</keyword>
<dbReference type="Gene3D" id="3.10.100.10">
    <property type="entry name" value="Mannose-Binding Protein A, subunit A"/>
    <property type="match status" value="1"/>
</dbReference>
<evidence type="ECO:0000259" key="3">
    <source>
        <dbReference type="PROSITE" id="PS50041"/>
    </source>
</evidence>
<feature type="domain" description="C-type lectin" evidence="3">
    <location>
        <begin position="109"/>
        <end position="233"/>
    </location>
</feature>
<name>A0ABN8NKV0_9CNID</name>
<dbReference type="Proteomes" id="UP001159405">
    <property type="component" value="Unassembled WGS sequence"/>
</dbReference>
<dbReference type="CDD" id="cd03590">
    <property type="entry name" value="CLECT_DC-SIGN_like"/>
    <property type="match status" value="1"/>
</dbReference>
<gene>
    <name evidence="4" type="ORF">PLOB_00016639</name>
</gene>